<feature type="domain" description="DUF8040" evidence="10">
    <location>
        <begin position="62"/>
        <end position="150"/>
    </location>
</feature>
<dbReference type="AlphaFoldDB" id="A0A540L0K6"/>
<keyword evidence="8" id="KW-0472">Membrane</keyword>
<dbReference type="InterPro" id="IPR058353">
    <property type="entry name" value="DUF8040"/>
</dbReference>
<protein>
    <submittedName>
        <fullName evidence="11">Uncharacterized protein</fullName>
    </submittedName>
</protein>
<proteinExistence type="inferred from homology"/>
<dbReference type="GO" id="GO:0004518">
    <property type="term" value="F:nuclease activity"/>
    <property type="evidence" value="ECO:0007669"/>
    <property type="project" value="UniProtKB-KW"/>
</dbReference>
<accession>A0A540L0K6</accession>
<evidence type="ECO:0000256" key="4">
    <source>
        <dbReference type="ARBA" id="ARBA00022722"/>
    </source>
</evidence>
<keyword evidence="7" id="KW-0539">Nucleus</keyword>
<comment type="cofactor">
    <cofactor evidence="1">
        <name>a divalent metal cation</name>
        <dbReference type="ChEBI" id="CHEBI:60240"/>
    </cofactor>
</comment>
<name>A0A540L0K6_MALBA</name>
<keyword evidence="4" id="KW-0540">Nuclease</keyword>
<keyword evidence="8" id="KW-0812">Transmembrane</keyword>
<dbReference type="InterPro" id="IPR045249">
    <property type="entry name" value="HARBI1-like"/>
</dbReference>
<evidence type="ECO:0000256" key="5">
    <source>
        <dbReference type="ARBA" id="ARBA00022723"/>
    </source>
</evidence>
<dbReference type="EMBL" id="VIEB01000826">
    <property type="protein sequence ID" value="TQD80013.1"/>
    <property type="molecule type" value="Genomic_DNA"/>
</dbReference>
<keyword evidence="5" id="KW-0479">Metal-binding</keyword>
<evidence type="ECO:0000256" key="3">
    <source>
        <dbReference type="ARBA" id="ARBA00006958"/>
    </source>
</evidence>
<dbReference type="InterPro" id="IPR027806">
    <property type="entry name" value="HARBI1_dom"/>
</dbReference>
<evidence type="ECO:0000313" key="12">
    <source>
        <dbReference type="Proteomes" id="UP000315295"/>
    </source>
</evidence>
<keyword evidence="6" id="KW-0378">Hydrolase</keyword>
<keyword evidence="12" id="KW-1185">Reference proteome</keyword>
<dbReference type="GO" id="GO:0005634">
    <property type="term" value="C:nucleus"/>
    <property type="evidence" value="ECO:0007669"/>
    <property type="project" value="UniProtKB-SubCell"/>
</dbReference>
<evidence type="ECO:0000259" key="10">
    <source>
        <dbReference type="Pfam" id="PF26138"/>
    </source>
</evidence>
<dbReference type="Pfam" id="PF26138">
    <property type="entry name" value="DUF8040"/>
    <property type="match status" value="1"/>
</dbReference>
<evidence type="ECO:0000256" key="2">
    <source>
        <dbReference type="ARBA" id="ARBA00004123"/>
    </source>
</evidence>
<dbReference type="PANTHER" id="PTHR22930:SF293">
    <property type="entry name" value="PROTEIN ALP1-LIKE"/>
    <property type="match status" value="1"/>
</dbReference>
<dbReference type="GO" id="GO:0046872">
    <property type="term" value="F:metal ion binding"/>
    <property type="evidence" value="ECO:0007669"/>
    <property type="project" value="UniProtKB-KW"/>
</dbReference>
<reference evidence="11 12" key="1">
    <citation type="journal article" date="2019" name="G3 (Bethesda)">
        <title>Sequencing of a Wild Apple (Malus baccata) Genome Unravels the Differences Between Cultivated and Wild Apple Species Regarding Disease Resistance and Cold Tolerance.</title>
        <authorList>
            <person name="Chen X."/>
        </authorList>
    </citation>
    <scope>NUCLEOTIDE SEQUENCE [LARGE SCALE GENOMIC DNA]</scope>
    <source>
        <strain evidence="12">cv. Shandingzi</strain>
        <tissue evidence="11">Leaves</tissue>
    </source>
</reference>
<evidence type="ECO:0000256" key="1">
    <source>
        <dbReference type="ARBA" id="ARBA00001968"/>
    </source>
</evidence>
<dbReference type="Proteomes" id="UP000315295">
    <property type="component" value="Unassembled WGS sequence"/>
</dbReference>
<feature type="transmembrane region" description="Helical" evidence="8">
    <location>
        <begin position="12"/>
        <end position="39"/>
    </location>
</feature>
<dbReference type="GO" id="GO:0016787">
    <property type="term" value="F:hydrolase activity"/>
    <property type="evidence" value="ECO:0007669"/>
    <property type="project" value="UniProtKB-KW"/>
</dbReference>
<evidence type="ECO:0000256" key="6">
    <source>
        <dbReference type="ARBA" id="ARBA00022801"/>
    </source>
</evidence>
<evidence type="ECO:0000256" key="8">
    <source>
        <dbReference type="SAM" id="Phobius"/>
    </source>
</evidence>
<evidence type="ECO:0000256" key="7">
    <source>
        <dbReference type="ARBA" id="ARBA00023242"/>
    </source>
</evidence>
<comment type="subcellular location">
    <subcellularLocation>
        <location evidence="2">Nucleus</location>
    </subcellularLocation>
</comment>
<comment type="similarity">
    <text evidence="3">Belongs to the HARBI1 family.</text>
</comment>
<evidence type="ECO:0000259" key="9">
    <source>
        <dbReference type="Pfam" id="PF13359"/>
    </source>
</evidence>
<keyword evidence="8" id="KW-1133">Transmembrane helix</keyword>
<feature type="domain" description="DDE Tnp4" evidence="9">
    <location>
        <begin position="182"/>
        <end position="342"/>
    </location>
</feature>
<organism evidence="11 12">
    <name type="scientific">Malus baccata</name>
    <name type="common">Siberian crab apple</name>
    <name type="synonym">Pyrus baccata</name>
    <dbReference type="NCBI Taxonomy" id="106549"/>
    <lineage>
        <taxon>Eukaryota</taxon>
        <taxon>Viridiplantae</taxon>
        <taxon>Streptophyta</taxon>
        <taxon>Embryophyta</taxon>
        <taxon>Tracheophyta</taxon>
        <taxon>Spermatophyta</taxon>
        <taxon>Magnoliopsida</taxon>
        <taxon>eudicotyledons</taxon>
        <taxon>Gunneridae</taxon>
        <taxon>Pentapetalae</taxon>
        <taxon>rosids</taxon>
        <taxon>fabids</taxon>
        <taxon>Rosales</taxon>
        <taxon>Rosaceae</taxon>
        <taxon>Amygdaloideae</taxon>
        <taxon>Maleae</taxon>
        <taxon>Malus</taxon>
    </lineage>
</organism>
<comment type="caution">
    <text evidence="11">The sequence shown here is derived from an EMBL/GenBank/DDBJ whole genome shotgun (WGS) entry which is preliminary data.</text>
</comment>
<evidence type="ECO:0000313" key="11">
    <source>
        <dbReference type="EMBL" id="TQD80013.1"/>
    </source>
</evidence>
<sequence>MARLSLSTKKKLHAALNVLIVYLRTIFVACATSCFYSWYRFQKRLRSPSPCQTVIRVYKQLEYLHGLIYESDVTCIAELRMDRRSFHRLCQVLVTRGQLRATRNVSIEEMVAFFLYIIAHHLKNRTINHHFRRSGRTISKYFHECIKAMIRCQKDFWQAPEPIPENSTDTKWKWFKNCLGALDGTPVKVHVPECDKPKYRTRKNEIATNVLGVCTPDMQFIYVLPGWEGFAHDGRVLRDAVTRRNGLKVPNGCYYLVDGGYTNGKGFLAPYRRTRYHLNEWRDGYRPTTPAEFFNMKHSSARNVIERCFGLLKMRWGILRSPSYYDIRTHRRIISVCCMLHNFIRREMVVDPIEADADGQFQDGNSDANNYITTVESSDEWTAWRDNLAQEMWNNRAVH</sequence>
<gene>
    <name evidence="11" type="ORF">C1H46_034426</name>
</gene>
<dbReference type="Pfam" id="PF13359">
    <property type="entry name" value="DDE_Tnp_4"/>
    <property type="match status" value="1"/>
</dbReference>
<dbReference type="PANTHER" id="PTHR22930">
    <property type="match status" value="1"/>
</dbReference>